<accession>A0A0D2FJT2</accession>
<keyword evidence="3" id="KW-1185">Reference proteome</keyword>
<protein>
    <submittedName>
        <fullName evidence="2">Uncharacterized protein</fullName>
    </submittedName>
</protein>
<dbReference type="Proteomes" id="UP000053617">
    <property type="component" value="Unassembled WGS sequence"/>
</dbReference>
<feature type="region of interest" description="Disordered" evidence="1">
    <location>
        <begin position="115"/>
        <end position="181"/>
    </location>
</feature>
<dbReference type="AlphaFoldDB" id="A0A0D2FJT2"/>
<evidence type="ECO:0000313" key="2">
    <source>
        <dbReference type="EMBL" id="KIX02217.1"/>
    </source>
</evidence>
<evidence type="ECO:0000256" key="1">
    <source>
        <dbReference type="SAM" id="MobiDB-lite"/>
    </source>
</evidence>
<dbReference type="RefSeq" id="XP_013269353.1">
    <property type="nucleotide sequence ID" value="XM_013413899.1"/>
</dbReference>
<organism evidence="2 3">
    <name type="scientific">Rhinocladiella mackenziei CBS 650.93</name>
    <dbReference type="NCBI Taxonomy" id="1442369"/>
    <lineage>
        <taxon>Eukaryota</taxon>
        <taxon>Fungi</taxon>
        <taxon>Dikarya</taxon>
        <taxon>Ascomycota</taxon>
        <taxon>Pezizomycotina</taxon>
        <taxon>Eurotiomycetes</taxon>
        <taxon>Chaetothyriomycetidae</taxon>
        <taxon>Chaetothyriales</taxon>
        <taxon>Herpotrichiellaceae</taxon>
        <taxon>Rhinocladiella</taxon>
    </lineage>
</organism>
<gene>
    <name evidence="2" type="ORF">Z518_08156</name>
</gene>
<dbReference type="HOGENOM" id="CLU_1594565_0_0_1"/>
<dbReference type="VEuPathDB" id="FungiDB:Z518_08156"/>
<dbReference type="EMBL" id="KN847480">
    <property type="protein sequence ID" value="KIX02217.1"/>
    <property type="molecule type" value="Genomic_DNA"/>
</dbReference>
<reference evidence="2 3" key="1">
    <citation type="submission" date="2015-01" db="EMBL/GenBank/DDBJ databases">
        <title>The Genome Sequence of Rhinocladiella mackenzie CBS 650.93.</title>
        <authorList>
            <consortium name="The Broad Institute Genomics Platform"/>
            <person name="Cuomo C."/>
            <person name="de Hoog S."/>
            <person name="Gorbushina A."/>
            <person name="Stielow B."/>
            <person name="Teixiera M."/>
            <person name="Abouelleil A."/>
            <person name="Chapman S.B."/>
            <person name="Priest M."/>
            <person name="Young S.K."/>
            <person name="Wortman J."/>
            <person name="Nusbaum C."/>
            <person name="Birren B."/>
        </authorList>
    </citation>
    <scope>NUCLEOTIDE SEQUENCE [LARGE SCALE GENOMIC DNA]</scope>
    <source>
        <strain evidence="2 3">CBS 650.93</strain>
    </source>
</reference>
<feature type="compositionally biased region" description="Acidic residues" evidence="1">
    <location>
        <begin position="115"/>
        <end position="132"/>
    </location>
</feature>
<dbReference type="GeneID" id="25296227"/>
<evidence type="ECO:0000313" key="3">
    <source>
        <dbReference type="Proteomes" id="UP000053617"/>
    </source>
</evidence>
<sequence>MDNLAFKLTGLAGWKLQCESQLIDPDLPKLIGHFAVYQNAVHYVEGHDHNRLEDCTLDPDTGQGEVQDIDVDWTSDEEYQQHPFSGFLSHPEISYQQEECPSGIRQLVVVSENEIAEENQEEESDPFSDDEGYSSYEEGDEKHEDNWSDSSVEEDAEMEELQASSEPKHLHGSIPIPTPHI</sequence>
<proteinExistence type="predicted"/>
<feature type="compositionally biased region" description="Acidic residues" evidence="1">
    <location>
        <begin position="151"/>
        <end position="160"/>
    </location>
</feature>
<name>A0A0D2FJT2_9EURO</name>
<dbReference type="OrthoDB" id="4160032at2759"/>